<dbReference type="InParanoid" id="A0A165BUB3"/>
<dbReference type="InterPro" id="IPR011009">
    <property type="entry name" value="Kinase-like_dom_sf"/>
</dbReference>
<keyword evidence="1" id="KW-0723">Serine/threonine-protein kinase</keyword>
<evidence type="ECO:0000256" key="3">
    <source>
        <dbReference type="ARBA" id="ARBA00022777"/>
    </source>
</evidence>
<organism evidence="5 6">
    <name type="scientific">Laetiporus sulphureus 93-53</name>
    <dbReference type="NCBI Taxonomy" id="1314785"/>
    <lineage>
        <taxon>Eukaryota</taxon>
        <taxon>Fungi</taxon>
        <taxon>Dikarya</taxon>
        <taxon>Basidiomycota</taxon>
        <taxon>Agaricomycotina</taxon>
        <taxon>Agaricomycetes</taxon>
        <taxon>Polyporales</taxon>
        <taxon>Laetiporus</taxon>
    </lineage>
</organism>
<dbReference type="STRING" id="1314785.A0A165BUB3"/>
<dbReference type="Gene3D" id="3.20.200.10">
    <property type="entry name" value="MHCK/EF2 kinase"/>
    <property type="match status" value="1"/>
</dbReference>
<gene>
    <name evidence="5" type="ORF">LAESUDRAFT_763530</name>
</gene>
<dbReference type="PROSITE" id="PS51158">
    <property type="entry name" value="ALPHA_KINASE"/>
    <property type="match status" value="1"/>
</dbReference>
<keyword evidence="3" id="KW-0418">Kinase</keyword>
<reference evidence="5 6" key="1">
    <citation type="journal article" date="2016" name="Mol. Biol. Evol.">
        <title>Comparative Genomics of Early-Diverging Mushroom-Forming Fungi Provides Insights into the Origins of Lignocellulose Decay Capabilities.</title>
        <authorList>
            <person name="Nagy L.G."/>
            <person name="Riley R."/>
            <person name="Tritt A."/>
            <person name="Adam C."/>
            <person name="Daum C."/>
            <person name="Floudas D."/>
            <person name="Sun H."/>
            <person name="Yadav J.S."/>
            <person name="Pangilinan J."/>
            <person name="Larsson K.H."/>
            <person name="Matsuura K."/>
            <person name="Barry K."/>
            <person name="Labutti K."/>
            <person name="Kuo R."/>
            <person name="Ohm R.A."/>
            <person name="Bhattacharya S.S."/>
            <person name="Shirouzu T."/>
            <person name="Yoshinaga Y."/>
            <person name="Martin F.M."/>
            <person name="Grigoriev I.V."/>
            <person name="Hibbett D.S."/>
        </authorList>
    </citation>
    <scope>NUCLEOTIDE SEQUENCE [LARGE SCALE GENOMIC DNA]</scope>
    <source>
        <strain evidence="5 6">93-53</strain>
    </source>
</reference>
<name>A0A165BUB3_9APHY</name>
<sequence>MFRVPTAAVDVNYKSYSIRVLSCTVDEHGHPAIVEEAFDEVILIAKGWQKFKDRKVPTDPWVGRGGSKVVCQGMFKHKEYAICQVGPLGAFNLNTEPANKKDLLDELKTTAIGQFFIKDFMNRADAEGYADLPEMRFNFDGAFVGEVTSHDFVGGPYEYNDDNDDPLLLHSFLATPLISLTDGYKEIKFSGSLSVGHNPETFLGNVVNTFAHHVYDVSDKTCILVDLQELGFVSNDEKTIVLFDPQAHTNNWASGKTGYWDLGEKQIAVFAKEHTCKNICHALKLPKLLRGSGSQVPAGRAANAVRRKQKAPFRIQDFDSDCEIEELSGNCSPRIKISDLCD</sequence>
<proteinExistence type="predicted"/>
<dbReference type="GO" id="GO:0005524">
    <property type="term" value="F:ATP binding"/>
    <property type="evidence" value="ECO:0007669"/>
    <property type="project" value="InterPro"/>
</dbReference>
<evidence type="ECO:0000256" key="1">
    <source>
        <dbReference type="ARBA" id="ARBA00022527"/>
    </source>
</evidence>
<evidence type="ECO:0000259" key="4">
    <source>
        <dbReference type="PROSITE" id="PS51158"/>
    </source>
</evidence>
<evidence type="ECO:0000313" key="6">
    <source>
        <dbReference type="Proteomes" id="UP000076871"/>
    </source>
</evidence>
<dbReference type="SUPFAM" id="SSF56112">
    <property type="entry name" value="Protein kinase-like (PK-like)"/>
    <property type="match status" value="1"/>
</dbReference>
<evidence type="ECO:0000256" key="2">
    <source>
        <dbReference type="ARBA" id="ARBA00022679"/>
    </source>
</evidence>
<dbReference type="EMBL" id="KV427661">
    <property type="protein sequence ID" value="KZT01664.1"/>
    <property type="molecule type" value="Genomic_DNA"/>
</dbReference>
<dbReference type="OrthoDB" id="2757763at2759"/>
<accession>A0A165BUB3</accession>
<feature type="domain" description="Alpha-type protein kinase" evidence="4">
    <location>
        <begin position="1"/>
        <end position="288"/>
    </location>
</feature>
<dbReference type="InterPro" id="IPR004166">
    <property type="entry name" value="a-kinase_dom"/>
</dbReference>
<dbReference type="GeneID" id="63830306"/>
<dbReference type="CDD" id="cd04515">
    <property type="entry name" value="Alpha_kinase"/>
    <property type="match status" value="1"/>
</dbReference>
<evidence type="ECO:0000313" key="5">
    <source>
        <dbReference type="EMBL" id="KZT01664.1"/>
    </source>
</evidence>
<dbReference type="Proteomes" id="UP000076871">
    <property type="component" value="Unassembled WGS sequence"/>
</dbReference>
<keyword evidence="2" id="KW-0808">Transferase</keyword>
<dbReference type="Pfam" id="PF02816">
    <property type="entry name" value="Alpha_kinase"/>
    <property type="match status" value="1"/>
</dbReference>
<keyword evidence="6" id="KW-1185">Reference proteome</keyword>
<dbReference type="GO" id="GO:0004674">
    <property type="term" value="F:protein serine/threonine kinase activity"/>
    <property type="evidence" value="ECO:0007669"/>
    <property type="project" value="UniProtKB-KW"/>
</dbReference>
<protein>
    <recommendedName>
        <fullName evidence="4">Alpha-type protein kinase domain-containing protein</fullName>
    </recommendedName>
</protein>
<dbReference type="AlphaFoldDB" id="A0A165BUB3"/>
<dbReference type="RefSeq" id="XP_040759404.1">
    <property type="nucleotide sequence ID" value="XM_040913278.1"/>
</dbReference>